<dbReference type="CDD" id="cd00657">
    <property type="entry name" value="Ferritin_like"/>
    <property type="match status" value="1"/>
</dbReference>
<dbReference type="Gene3D" id="1.20.1260.10">
    <property type="match status" value="1"/>
</dbReference>
<feature type="domain" description="Ferritin-like" evidence="1">
    <location>
        <begin position="20"/>
        <end position="197"/>
    </location>
</feature>
<gene>
    <name evidence="2" type="ORF">CDO52_07780</name>
</gene>
<name>A0A223S3K1_9ACTN</name>
<dbReference type="Pfam" id="PF13794">
    <property type="entry name" value="MiaE_2"/>
    <property type="match status" value="1"/>
</dbReference>
<sequence length="243" mass="25829">MTNGPASDTTPVDPDDKPGRGVIDLLAMMAYAELVAFFRLSDDAGLAPDLAAKGELAGVAATEYGHYKLLRDRLEELGVDPEAAMRPFVEPLNAWHARTEPQSWLESLVKAYVSDGIAGDFYRYIADQTDDRTRALVGEVVSDTGRGEIITARIRAAVEDDPKLGGRLSLWARRLVGEALSQAQIVAAQRVELAALLAPRGAEAGEGEGRSEGAASDLAAVSRVFAKLTEAHSARLAAMGLNG</sequence>
<evidence type="ECO:0000313" key="2">
    <source>
        <dbReference type="EMBL" id="ASU82698.1"/>
    </source>
</evidence>
<protein>
    <submittedName>
        <fullName evidence="2">Hydroxylase</fullName>
    </submittedName>
</protein>
<dbReference type="KEGG" id="ngv:CDO52_07780"/>
<dbReference type="SUPFAM" id="SSF47240">
    <property type="entry name" value="Ferritin-like"/>
    <property type="match status" value="1"/>
</dbReference>
<reference evidence="2 3" key="1">
    <citation type="submission" date="2017-08" db="EMBL/GenBank/DDBJ databases">
        <title>The complete genome sequence of Nocardiopsis gilva YIM 90087.</title>
        <authorList>
            <person name="Yin M."/>
            <person name="Tang S."/>
        </authorList>
    </citation>
    <scope>NUCLEOTIDE SEQUENCE [LARGE SCALE GENOMIC DNA]</scope>
    <source>
        <strain evidence="2 3">YIM 90087</strain>
    </source>
</reference>
<dbReference type="AlphaFoldDB" id="A0A223S3K1"/>
<dbReference type="InterPro" id="IPR059125">
    <property type="entry name" value="Ferritin_actino"/>
</dbReference>
<evidence type="ECO:0000313" key="3">
    <source>
        <dbReference type="Proteomes" id="UP000215005"/>
    </source>
</evidence>
<accession>A0A223S3K1</accession>
<dbReference type="RefSeq" id="WP_017620140.1">
    <property type="nucleotide sequence ID" value="NZ_ANBG01000296.1"/>
</dbReference>
<dbReference type="EMBL" id="CP022753">
    <property type="protein sequence ID" value="ASU82698.1"/>
    <property type="molecule type" value="Genomic_DNA"/>
</dbReference>
<organism evidence="2 3">
    <name type="scientific">Nocardiopsis gilva YIM 90087</name>
    <dbReference type="NCBI Taxonomy" id="1235441"/>
    <lineage>
        <taxon>Bacteria</taxon>
        <taxon>Bacillati</taxon>
        <taxon>Actinomycetota</taxon>
        <taxon>Actinomycetes</taxon>
        <taxon>Streptosporangiales</taxon>
        <taxon>Nocardiopsidaceae</taxon>
        <taxon>Nocardiopsis</taxon>
    </lineage>
</organism>
<dbReference type="InterPro" id="IPR012347">
    <property type="entry name" value="Ferritin-like"/>
</dbReference>
<dbReference type="OrthoDB" id="3728083at2"/>
<dbReference type="Proteomes" id="UP000215005">
    <property type="component" value="Chromosome"/>
</dbReference>
<dbReference type="InterPro" id="IPR009078">
    <property type="entry name" value="Ferritin-like_SF"/>
</dbReference>
<proteinExistence type="predicted"/>
<evidence type="ECO:0000259" key="1">
    <source>
        <dbReference type="Pfam" id="PF13794"/>
    </source>
</evidence>
<keyword evidence="3" id="KW-1185">Reference proteome</keyword>